<evidence type="ECO:0000313" key="2">
    <source>
        <dbReference type="Proteomes" id="UP001198242"/>
    </source>
</evidence>
<organism evidence="1 2">
    <name type="scientific">Hominilimicola fabiformis</name>
    <dbReference type="NCBI Taxonomy" id="2885356"/>
    <lineage>
        <taxon>Bacteria</taxon>
        <taxon>Bacillati</taxon>
        <taxon>Bacillota</taxon>
        <taxon>Clostridia</taxon>
        <taxon>Eubacteriales</taxon>
        <taxon>Oscillospiraceae</taxon>
        <taxon>Hominilimicola</taxon>
    </lineage>
</organism>
<dbReference type="Proteomes" id="UP001198242">
    <property type="component" value="Unassembled WGS sequence"/>
</dbReference>
<dbReference type="RefSeq" id="WP_308456718.1">
    <property type="nucleotide sequence ID" value="NZ_JAJEQM010000013.1"/>
</dbReference>
<name>A0AAE3J9W2_9FIRM</name>
<proteinExistence type="predicted"/>
<evidence type="ECO:0000313" key="1">
    <source>
        <dbReference type="EMBL" id="MCC2211104.1"/>
    </source>
</evidence>
<accession>A0AAE3J9W2</accession>
<reference evidence="1 2" key="1">
    <citation type="submission" date="2021-10" db="EMBL/GenBank/DDBJ databases">
        <title>Anaerobic single-cell dispensing facilitates the cultivation of human gut bacteria.</title>
        <authorList>
            <person name="Afrizal A."/>
        </authorList>
    </citation>
    <scope>NUCLEOTIDE SEQUENCE [LARGE SCALE GENOMIC DNA]</scope>
    <source>
        <strain evidence="1 2">CLA-AA-H232</strain>
    </source>
</reference>
<dbReference type="EMBL" id="JAJEQM010000013">
    <property type="protein sequence ID" value="MCC2211104.1"/>
    <property type="molecule type" value="Genomic_DNA"/>
</dbReference>
<gene>
    <name evidence="1" type="ORF">LKE05_09935</name>
</gene>
<keyword evidence="2" id="KW-1185">Reference proteome</keyword>
<dbReference type="AlphaFoldDB" id="A0AAE3J9W2"/>
<sequence length="74" mass="8704">MKKQKKLTQAQKDLMRGLKIFRVDEECIIVIMLMTQKAFQTEMMIDYMISHEKATQEELLSKAMEISKLKGKSH</sequence>
<comment type="caution">
    <text evidence="1">The sequence shown here is derived from an EMBL/GenBank/DDBJ whole genome shotgun (WGS) entry which is preliminary data.</text>
</comment>
<protein>
    <submittedName>
        <fullName evidence="1">Uncharacterized protein</fullName>
    </submittedName>
</protein>